<sequence length="91" mass="10502">MSRKNHIIIARLKKKGFSTEMSKHIKLTFQHNGCDTQIRTWVSHGKKEIGDRLLSLMAEQLHLSKQQFMETIDCTIDEADLNSIYSGKDLL</sequence>
<evidence type="ECO:0000313" key="1">
    <source>
        <dbReference type="EMBL" id="MBR1368244.1"/>
    </source>
</evidence>
<dbReference type="RefSeq" id="WP_211529861.1">
    <property type="nucleotide sequence ID" value="NZ_JWHL01000002.1"/>
</dbReference>
<keyword evidence="2" id="KW-1185">Reference proteome</keyword>
<organism evidence="1 2">
    <name type="scientific">Methanocalculus chunghsingensis</name>
    <dbReference type="NCBI Taxonomy" id="156457"/>
    <lineage>
        <taxon>Archaea</taxon>
        <taxon>Methanobacteriati</taxon>
        <taxon>Methanobacteriota</taxon>
        <taxon>Stenosarchaea group</taxon>
        <taxon>Methanomicrobia</taxon>
        <taxon>Methanomicrobiales</taxon>
        <taxon>Methanocalculaceae</taxon>
        <taxon>Methanocalculus</taxon>
    </lineage>
</organism>
<gene>
    <name evidence="1" type="ORF">RJ53_01535</name>
</gene>
<protein>
    <submittedName>
        <fullName evidence="1">Uncharacterized protein</fullName>
    </submittedName>
</protein>
<name>A0A8J8B4P4_9EURY</name>
<dbReference type="SUPFAM" id="SSF140804">
    <property type="entry name" value="YidB-like"/>
    <property type="match status" value="1"/>
</dbReference>
<reference evidence="1" key="1">
    <citation type="submission" date="2014-12" db="EMBL/GenBank/DDBJ databases">
        <authorList>
            <person name="Huang H.-H."/>
            <person name="Chen S.-C."/>
            <person name="Lai M.-C."/>
        </authorList>
    </citation>
    <scope>NUCLEOTIDE SEQUENCE</scope>
    <source>
        <strain evidence="1">K1F9705b</strain>
    </source>
</reference>
<comment type="caution">
    <text evidence="1">The sequence shown here is derived from an EMBL/GenBank/DDBJ whole genome shotgun (WGS) entry which is preliminary data.</text>
</comment>
<dbReference type="AlphaFoldDB" id="A0A8J8B4P4"/>
<dbReference type="EMBL" id="JWHL01000002">
    <property type="protein sequence ID" value="MBR1368244.1"/>
    <property type="molecule type" value="Genomic_DNA"/>
</dbReference>
<dbReference type="OrthoDB" id="117764at2157"/>
<evidence type="ECO:0000313" key="2">
    <source>
        <dbReference type="Proteomes" id="UP000730161"/>
    </source>
</evidence>
<accession>A0A8J8B4P4</accession>
<proteinExistence type="predicted"/>
<dbReference type="Proteomes" id="UP000730161">
    <property type="component" value="Unassembled WGS sequence"/>
</dbReference>
<dbReference type="InterPro" id="IPR027405">
    <property type="entry name" value="YidB-like"/>
</dbReference>